<reference evidence="1 2" key="4">
    <citation type="journal article" date="2018" name="Environ. Microbiol. Rep.">
        <title>Phylogenetic distribution of roseobacticides in the Roseobacter group and their effect on microalgae.</title>
        <authorList>
            <person name="Sonnenschein E.C."/>
            <person name="Phippen C.B."/>
            <person name="Bentzon-Tilia M."/>
            <person name="Rasmussen S.A."/>
            <person name="Nielsen K.F."/>
            <person name="Gram L."/>
        </authorList>
    </citation>
    <scope>NUCLEOTIDE SEQUENCE [LARGE SCALE GENOMIC DNA]</scope>
    <source>
        <strain evidence="1 2">P36</strain>
    </source>
</reference>
<dbReference type="EMBL" id="CP010645">
    <property type="protein sequence ID" value="ATG37819.1"/>
    <property type="molecule type" value="Genomic_DNA"/>
</dbReference>
<dbReference type="InterPro" id="IPR003615">
    <property type="entry name" value="HNH_nuc"/>
</dbReference>
<evidence type="ECO:0008006" key="3">
    <source>
        <dbReference type="Google" id="ProtNLM"/>
    </source>
</evidence>
<organism evidence="1 2">
    <name type="scientific">Phaeobacter piscinae</name>
    <dbReference type="NCBI Taxonomy" id="1580596"/>
    <lineage>
        <taxon>Bacteria</taxon>
        <taxon>Pseudomonadati</taxon>
        <taxon>Pseudomonadota</taxon>
        <taxon>Alphaproteobacteria</taxon>
        <taxon>Rhodobacterales</taxon>
        <taxon>Roseobacteraceae</taxon>
        <taxon>Phaeobacter</taxon>
    </lineage>
</organism>
<reference evidence="1 2" key="2">
    <citation type="journal article" date="2017" name="Genome Biol. Evol.">
        <title>Trajectories and Drivers of Genome Evolution in Surface-Associated Marine Phaeobacter.</title>
        <authorList>
            <person name="Freese H.M."/>
            <person name="Sikorski J."/>
            <person name="Bunk B."/>
            <person name="Scheuner C."/>
            <person name="Meier-Kolthoff J.P."/>
            <person name="Sproer C."/>
            <person name="Gram L."/>
            <person name="Overmann J."/>
        </authorList>
    </citation>
    <scope>NUCLEOTIDE SEQUENCE [LARGE SCALE GENOMIC DNA]</scope>
    <source>
        <strain evidence="1 2">P36</strain>
    </source>
</reference>
<keyword evidence="2" id="KW-1185">Reference proteome</keyword>
<keyword evidence="1" id="KW-0614">Plasmid</keyword>
<sequence>MIAVDRSGVPVPTILSKVYAKDGKTELERAIAHFIDEEMTTKFDFDRYSASEVKQALDTIFHGKCAYCESFYAKTQPVDVEHYRPKGSVDDASSHRGYWWLAMDWDNLLPSCIDCNRRRGQRTPKPEEDGSMVAMNEQGDFARGKTFNSGKQAAFPLVAGSPRASWDKTLKAIDVDLEQRLLLDPTRDDPTEHLVFHVDRSAPEKLVSFVYPKPIDPAQALLLPILGDPAAVGLGAGQSGVSAIGAVSIQVYGLNRLSLVQARTKVLRDLEFLLEHSASLLMLQEEIDERREARGGRIAAATGTEKQALLDDDALDHRISAQLGSLAHRTIDQIYKMASPKEQFTSLVRAWIDAYLG</sequence>
<reference evidence="1 2" key="1">
    <citation type="journal article" date="2017" name="Front. Microbiol.">
        <title>Phaeobacter piscinae sp. nov., a species of the Roseobacter group and potential aquaculture probiont.</title>
        <authorList>
            <person name="Sonnenschein E.C."/>
            <person name="Phippen C.B.W."/>
            <person name="Nielsen K.F."/>
            <person name="Mateiu R.V."/>
            <person name="Melchiorsen J."/>
            <person name="Gram L."/>
            <person name="Overmann J."/>
            <person name="Freese H.M."/>
        </authorList>
    </citation>
    <scope>NUCLEOTIDE SEQUENCE [LARGE SCALE GENOMIC DNA]</scope>
    <source>
        <strain evidence="1 2">P36</strain>
    </source>
</reference>
<geneLocation type="plasmid" evidence="1 2">
    <name>pP36_b</name>
</geneLocation>
<name>A0ABM6PJG0_9RHOB</name>
<reference evidence="1 2" key="3">
    <citation type="journal article" date="2017" name="Int. J. Syst. Evol. Microbiol.">
        <title>Adaptation of Surface-Associated Bacteria to the Open Ocean: A Genomically Distinct Subpopulation of Phaeobacter gallaeciensis Colonizes Pacific Mesozooplankton.</title>
        <authorList>
            <person name="Freese H.M."/>
            <person name="Methner A."/>
            <person name="Overmann J."/>
        </authorList>
    </citation>
    <scope>NUCLEOTIDE SEQUENCE [LARGE SCALE GENOMIC DNA]</scope>
    <source>
        <strain evidence="1 2">P36</strain>
    </source>
</reference>
<dbReference type="RefSeq" id="WP_096870057.1">
    <property type="nucleotide sequence ID" value="NZ_CP010645.1"/>
</dbReference>
<dbReference type="CDD" id="cd00085">
    <property type="entry name" value="HNHc"/>
    <property type="match status" value="1"/>
</dbReference>
<protein>
    <recommendedName>
        <fullName evidence="3">HNH endonuclease</fullName>
    </recommendedName>
</protein>
<dbReference type="Proteomes" id="UP000218891">
    <property type="component" value="Plasmid pP36_b"/>
</dbReference>
<evidence type="ECO:0000313" key="2">
    <source>
        <dbReference type="Proteomes" id="UP000218891"/>
    </source>
</evidence>
<dbReference type="Gene3D" id="1.10.30.50">
    <property type="match status" value="1"/>
</dbReference>
<evidence type="ECO:0000313" key="1">
    <source>
        <dbReference type="EMBL" id="ATG37819.1"/>
    </source>
</evidence>
<gene>
    <name evidence="1" type="ORF">PhaeoP36_03742</name>
</gene>
<accession>A0ABM6PJG0</accession>
<proteinExistence type="predicted"/>